<dbReference type="KEGG" id="aoe:Clos_1308"/>
<dbReference type="AlphaFoldDB" id="A8MGC5"/>
<protein>
    <recommendedName>
        <fullName evidence="3">Restriction endonuclease</fullName>
    </recommendedName>
</protein>
<organism evidence="1 2">
    <name type="scientific">Alkaliphilus oremlandii (strain OhILAs)</name>
    <name type="common">Clostridium oremlandii (strain OhILAs)</name>
    <dbReference type="NCBI Taxonomy" id="350688"/>
    <lineage>
        <taxon>Bacteria</taxon>
        <taxon>Bacillati</taxon>
        <taxon>Bacillota</taxon>
        <taxon>Clostridia</taxon>
        <taxon>Peptostreptococcales</taxon>
        <taxon>Natronincolaceae</taxon>
        <taxon>Alkaliphilus</taxon>
    </lineage>
</organism>
<proteinExistence type="predicted"/>
<dbReference type="STRING" id="350688.Clos_1308"/>
<evidence type="ECO:0000313" key="1">
    <source>
        <dbReference type="EMBL" id="ABW18853.1"/>
    </source>
</evidence>
<reference evidence="2" key="1">
    <citation type="submission" date="2007-10" db="EMBL/GenBank/DDBJ databases">
        <title>Complete genome of Alkaliphilus oremlandii OhILAs.</title>
        <authorList>
            <person name="Copeland A."/>
            <person name="Lucas S."/>
            <person name="Lapidus A."/>
            <person name="Barry K."/>
            <person name="Detter J.C."/>
            <person name="Glavina del Rio T."/>
            <person name="Hammon N."/>
            <person name="Israni S."/>
            <person name="Dalin E."/>
            <person name="Tice H."/>
            <person name="Pitluck S."/>
            <person name="Chain P."/>
            <person name="Malfatti S."/>
            <person name="Shin M."/>
            <person name="Vergez L."/>
            <person name="Schmutz J."/>
            <person name="Larimer F."/>
            <person name="Land M."/>
            <person name="Hauser L."/>
            <person name="Kyrpides N."/>
            <person name="Mikhailova N."/>
            <person name="Stolz J.F."/>
            <person name="Dawson A."/>
            <person name="Fisher E."/>
            <person name="Crable B."/>
            <person name="Perera E."/>
            <person name="Lisak J."/>
            <person name="Ranganathan M."/>
            <person name="Basu P."/>
            <person name="Richardson P."/>
        </authorList>
    </citation>
    <scope>NUCLEOTIDE SEQUENCE [LARGE SCALE GENOMIC DNA]</scope>
    <source>
        <strain evidence="2">OhILAs</strain>
    </source>
</reference>
<dbReference type="RefSeq" id="WP_012159165.1">
    <property type="nucleotide sequence ID" value="NC_009922.1"/>
</dbReference>
<accession>A8MGC5</accession>
<dbReference type="eggNOG" id="ENOG50319JU">
    <property type="taxonomic scope" value="Bacteria"/>
</dbReference>
<evidence type="ECO:0008006" key="3">
    <source>
        <dbReference type="Google" id="ProtNLM"/>
    </source>
</evidence>
<dbReference type="EMBL" id="CP000853">
    <property type="protein sequence ID" value="ABW18853.1"/>
    <property type="molecule type" value="Genomic_DNA"/>
</dbReference>
<dbReference type="Proteomes" id="UP000000269">
    <property type="component" value="Chromosome"/>
</dbReference>
<name>A8MGC5_ALKOO</name>
<dbReference type="OrthoDB" id="9182678at2"/>
<keyword evidence="2" id="KW-1185">Reference proteome</keyword>
<sequence length="388" mass="44789">MMIARNITSSVPTAVWIATLIKTYENFVFEGKDNYWIGQKDIQEIARLLCPKNIDNARISQWCNGDHPNNTYNYLRAKGPLRRLTKQGEFSGNKEQPRELPINTVIFEDKDITLMNILEWHKSVYCKIQFDEVEPAKVNHHNISTENVDLKENIEVQKHYDESKDSKLSNIIPRAVYDSSDINNRAINVVISAWEIFSMKVGNGLISINKEASMQLQYAYILKHMLPLIIFQDDEEIELELETAVNDGTSNREVDIMVIVYKGDDVFKIALELKCYRTKSSSGGNRGATDIFMKDIYQDMHLLERYCENNQADVGIALVMNDYKSFVYPKKKEAKCWDYDISQGTKVGNLRITTPIGGKPVDILLNKQYKFNWKEIGEYTFLLLKPLE</sequence>
<dbReference type="HOGENOM" id="CLU_715156_0_0_9"/>
<evidence type="ECO:0000313" key="2">
    <source>
        <dbReference type="Proteomes" id="UP000000269"/>
    </source>
</evidence>
<gene>
    <name evidence="1" type="ordered locus">Clos_1308</name>
</gene>